<dbReference type="Proteomes" id="UP000063789">
    <property type="component" value="Chromosome"/>
</dbReference>
<evidence type="ECO:0000256" key="7">
    <source>
        <dbReference type="ARBA" id="ARBA00022679"/>
    </source>
</evidence>
<comment type="PTM">
    <text evidence="9">Transiently phosphorylated on a His residue during the reaction cycle. Phosphorylation strongly increases the affinity for substrates and increases the rate of nicotinate D-ribonucleotide production. Dephosphorylation regenerates the low-affinity form of the enzyme, leading to product release.</text>
</comment>
<feature type="domain" description="Nicotinate phosphoribosyltransferase N-terminal" evidence="10">
    <location>
        <begin position="6"/>
        <end position="128"/>
    </location>
</feature>
<dbReference type="EC" id="6.3.4.21" evidence="3 9"/>
<dbReference type="PANTHER" id="PTHR11098:SF8">
    <property type="entry name" value="NICOTINATE PHOSPHORIBOSYLTRANSFERASE PNCB1"/>
    <property type="match status" value="1"/>
</dbReference>
<dbReference type="PANTHER" id="PTHR11098">
    <property type="entry name" value="NICOTINATE PHOSPHORIBOSYLTRANSFERASE"/>
    <property type="match status" value="1"/>
</dbReference>
<proteinExistence type="inferred from homology"/>
<evidence type="ECO:0000313" key="12">
    <source>
        <dbReference type="Proteomes" id="UP000063789"/>
    </source>
</evidence>
<dbReference type="InterPro" id="IPR036068">
    <property type="entry name" value="Nicotinate_pribotase-like_C"/>
</dbReference>
<keyword evidence="11" id="KW-0328">Glycosyltransferase</keyword>
<dbReference type="GO" id="GO:0004516">
    <property type="term" value="F:nicotinate phosphoribosyltransferase activity"/>
    <property type="evidence" value="ECO:0007669"/>
    <property type="project" value="UniProtKB-UniRule"/>
</dbReference>
<dbReference type="UniPathway" id="UPA00253">
    <property type="reaction ID" value="UER00457"/>
</dbReference>
<protein>
    <recommendedName>
        <fullName evidence="3 9">Nicotinate phosphoribosyltransferase</fullName>
        <ecNumber evidence="3 9">6.3.4.21</ecNumber>
    </recommendedName>
</protein>
<dbReference type="Gene3D" id="3.20.140.10">
    <property type="entry name" value="nicotinate phosphoribosyltransferase"/>
    <property type="match status" value="1"/>
</dbReference>
<sequence length="445" mass="46879">MTSTALLTDQYELTMLSAALKAGTAHRSCAFEVFARRLPDGRRYGIVAGTGRLLDALDDFRFGPEEIDALRPVLDDDTLGWLADYRFGGEIDGYREGELYFPGSPILTVRGGFAEAVILETLILSILNHDSAIASAAARMVNAAAGRPIIEMGGRRTHEQAAVASARAAYLAGVDLTSNLEAARTYGVPSAGTAAHAFTLSFAHADGSDERAAFAAQIDALGVGTTLLVDTYDITTGVKNAIEVAGPELGAVRIDSGDLGVLARQVRQQLDDLGATKTKIVVSGDLDEYAIASLRAEPVDLYGVGTSLVTGSGSPTAGMVYKLVEVDGVPVAKRSSRKESHGGAKRAVRAARSTGTIVEEILLRDSTRPEPGVAAAPIPGTDGLDVSELQIPLVRGGDRVEDLPTLEESRKHVAHGLVTLPWEGLGLSHGDPAIPTRYLNEPESR</sequence>
<dbReference type="GO" id="GO:0016757">
    <property type="term" value="F:glycosyltransferase activity"/>
    <property type="evidence" value="ECO:0007669"/>
    <property type="project" value="UniProtKB-KW"/>
</dbReference>
<keyword evidence="5 9" id="KW-0436">Ligase</keyword>
<dbReference type="NCBIfam" id="NF006698">
    <property type="entry name" value="PRK09243.1-5"/>
    <property type="match status" value="1"/>
</dbReference>
<evidence type="ECO:0000256" key="8">
    <source>
        <dbReference type="ARBA" id="ARBA00048668"/>
    </source>
</evidence>
<dbReference type="SUPFAM" id="SSF54675">
    <property type="entry name" value="Nicotinate/Quinolinate PRTase N-terminal domain-like"/>
    <property type="match status" value="1"/>
</dbReference>
<evidence type="ECO:0000313" key="11">
    <source>
        <dbReference type="EMBL" id="ALG84356.1"/>
    </source>
</evidence>
<evidence type="ECO:0000256" key="6">
    <source>
        <dbReference type="ARBA" id="ARBA00022642"/>
    </source>
</evidence>
<name>A0A0N9NAE8_9ACTN</name>
<dbReference type="InterPro" id="IPR007229">
    <property type="entry name" value="Nic_PRibTrfase-Fam"/>
</dbReference>
<dbReference type="Gene3D" id="3.20.20.70">
    <property type="entry name" value="Aldolase class I"/>
    <property type="match status" value="1"/>
</dbReference>
<evidence type="ECO:0000256" key="3">
    <source>
        <dbReference type="ARBA" id="ARBA00013236"/>
    </source>
</evidence>
<evidence type="ECO:0000256" key="4">
    <source>
        <dbReference type="ARBA" id="ARBA00022553"/>
    </source>
</evidence>
<evidence type="ECO:0000256" key="1">
    <source>
        <dbReference type="ARBA" id="ARBA00004952"/>
    </source>
</evidence>
<evidence type="ECO:0000259" key="10">
    <source>
        <dbReference type="Pfam" id="PF17767"/>
    </source>
</evidence>
<keyword evidence="6 9" id="KW-0662">Pyridine nucleotide biosynthesis</keyword>
<evidence type="ECO:0000256" key="2">
    <source>
        <dbReference type="ARBA" id="ARBA00010897"/>
    </source>
</evidence>
<comment type="function">
    <text evidence="9">Catalyzes the first step in the biosynthesis of NAD from nicotinic acid, the ATP-dependent synthesis of beta-nicotinate D-ribonucleotide from nicotinate and 5-phospho-D-ribose 1-phosphate.</text>
</comment>
<keyword evidence="7 9" id="KW-0808">Transferase</keyword>
<keyword evidence="4" id="KW-0597">Phosphoprotein</keyword>
<dbReference type="GO" id="GO:0034355">
    <property type="term" value="P:NAD+ biosynthetic process via the salvage pathway"/>
    <property type="evidence" value="ECO:0007669"/>
    <property type="project" value="TreeGrafter"/>
</dbReference>
<comment type="pathway">
    <text evidence="1 9">Cofactor biosynthesis; NAD(+) biosynthesis; nicotinate D-ribonucleotide from nicotinate: step 1/1.</text>
</comment>
<dbReference type="SUPFAM" id="SSF51690">
    <property type="entry name" value="Nicotinate/Quinolinate PRTase C-terminal domain-like"/>
    <property type="match status" value="1"/>
</dbReference>
<gene>
    <name evidence="11" type="ORF">ACH46_07380</name>
</gene>
<dbReference type="PATRIC" id="fig|1136941.3.peg.1509"/>
<evidence type="ECO:0000256" key="5">
    <source>
        <dbReference type="ARBA" id="ARBA00022598"/>
    </source>
</evidence>
<comment type="catalytic activity">
    <reaction evidence="8 9">
        <text>5-phospho-alpha-D-ribose 1-diphosphate + nicotinate + ATP + H2O = nicotinate beta-D-ribonucleotide + ADP + phosphate + diphosphate</text>
        <dbReference type="Rhea" id="RHEA:36163"/>
        <dbReference type="ChEBI" id="CHEBI:15377"/>
        <dbReference type="ChEBI" id="CHEBI:30616"/>
        <dbReference type="ChEBI" id="CHEBI:32544"/>
        <dbReference type="ChEBI" id="CHEBI:33019"/>
        <dbReference type="ChEBI" id="CHEBI:43474"/>
        <dbReference type="ChEBI" id="CHEBI:57502"/>
        <dbReference type="ChEBI" id="CHEBI:58017"/>
        <dbReference type="ChEBI" id="CHEBI:456216"/>
        <dbReference type="EC" id="6.3.4.21"/>
    </reaction>
</comment>
<dbReference type="InterPro" id="IPR040727">
    <property type="entry name" value="NAPRTase_N"/>
</dbReference>
<dbReference type="GO" id="GO:0005829">
    <property type="term" value="C:cytosol"/>
    <property type="evidence" value="ECO:0007669"/>
    <property type="project" value="TreeGrafter"/>
</dbReference>
<dbReference type="NCBIfam" id="TIGR01513">
    <property type="entry name" value="NAPRTase_put"/>
    <property type="match status" value="1"/>
</dbReference>
<dbReference type="EMBL" id="CP011853">
    <property type="protein sequence ID" value="ALG84356.1"/>
    <property type="molecule type" value="Genomic_DNA"/>
</dbReference>
<dbReference type="KEGG" id="goq:ACH46_07380"/>
<dbReference type="STRING" id="1136941.ACH46_07380"/>
<evidence type="ECO:0000256" key="9">
    <source>
        <dbReference type="RuleBase" id="RU365100"/>
    </source>
</evidence>
<dbReference type="PIRSF" id="PIRSF000484">
    <property type="entry name" value="NAPRT"/>
    <property type="match status" value="1"/>
</dbReference>
<dbReference type="InterPro" id="IPR013785">
    <property type="entry name" value="Aldolase_TIM"/>
</dbReference>
<dbReference type="InterPro" id="IPR006405">
    <property type="entry name" value="Nic_PRibTrfase_pncB"/>
</dbReference>
<dbReference type="NCBIfam" id="NF009131">
    <property type="entry name" value="PRK12484.1"/>
    <property type="match status" value="1"/>
</dbReference>
<organism evidence="11 12">
    <name type="scientific">Gordonia phthalatica</name>
    <dbReference type="NCBI Taxonomy" id="1136941"/>
    <lineage>
        <taxon>Bacteria</taxon>
        <taxon>Bacillati</taxon>
        <taxon>Actinomycetota</taxon>
        <taxon>Actinomycetes</taxon>
        <taxon>Mycobacteriales</taxon>
        <taxon>Gordoniaceae</taxon>
        <taxon>Gordonia</taxon>
    </lineage>
</organism>
<reference evidence="12" key="1">
    <citation type="submission" date="2015-06" db="EMBL/GenBank/DDBJ databases">
        <title>Complete genome sequence and metabolic analysis of phthalate degradation pathway in Gordonia sp. QH-11.</title>
        <authorList>
            <person name="Jin D."/>
            <person name="Kong X."/>
            <person name="Bai Z."/>
        </authorList>
    </citation>
    <scope>NUCLEOTIDE SEQUENCE [LARGE SCALE GENOMIC DNA]</scope>
    <source>
        <strain evidence="12">QH-11</strain>
    </source>
</reference>
<dbReference type="OrthoDB" id="9770610at2"/>
<comment type="similarity">
    <text evidence="2 9">Belongs to the NAPRTase family.</text>
</comment>
<reference evidence="11 12" key="2">
    <citation type="journal article" date="2017" name="Int. J. Syst. Evol. Microbiol.">
        <title>Gordonia phthalatica sp. nov., a di-n-butyl phthalate-degrading bacterium isolated from activated sludge.</title>
        <authorList>
            <person name="Jin D."/>
            <person name="Kong X."/>
            <person name="Jia M."/>
            <person name="Yu X."/>
            <person name="Wang X."/>
            <person name="Zhuang X."/>
            <person name="Deng Y."/>
            <person name="Bai Z."/>
        </authorList>
    </citation>
    <scope>NUCLEOTIDE SEQUENCE [LARGE SCALE GENOMIC DNA]</scope>
    <source>
        <strain evidence="11 12">QH-11</strain>
    </source>
</reference>
<keyword evidence="12" id="KW-1185">Reference proteome</keyword>
<dbReference type="Pfam" id="PF17767">
    <property type="entry name" value="NAPRTase_N"/>
    <property type="match status" value="1"/>
</dbReference>
<accession>A0A0N9NAE8</accession>
<dbReference type="AlphaFoldDB" id="A0A0N9NAE8"/>